<comment type="caution">
    <text evidence="2">The sequence shown here is derived from an EMBL/GenBank/DDBJ whole genome shotgun (WGS) entry which is preliminary data.</text>
</comment>
<name>A0A437PQV8_9BACT</name>
<evidence type="ECO:0000256" key="1">
    <source>
        <dbReference type="SAM" id="SignalP"/>
    </source>
</evidence>
<dbReference type="Gene3D" id="2.50.20.10">
    <property type="entry name" value="Lipoprotein localisation LolA/LolB/LppX"/>
    <property type="match status" value="1"/>
</dbReference>
<dbReference type="EMBL" id="SACY01000003">
    <property type="protein sequence ID" value="RVU24642.1"/>
    <property type="molecule type" value="Genomic_DNA"/>
</dbReference>
<feature type="signal peptide" evidence="1">
    <location>
        <begin position="1"/>
        <end position="22"/>
    </location>
</feature>
<accession>A0A437PQV8</accession>
<proteinExistence type="predicted"/>
<protein>
    <submittedName>
        <fullName evidence="2">DUF4292 domain-containing protein</fullName>
    </submittedName>
</protein>
<sequence>MKKLQLLLSISLLFVLGFQLNAQTVEEIIAKHETAMGGAQKWSGLKSLRSISKFSMQGMDIQTTMNMLAGKAIKVEVEVMGNKMITCFDGSGAWMQRPAMMGGTDKPEDLPQEQVGSLKSQIFPGSALMKARAEGNAIEVESKEKLDGADVYVLSAKDKAGKETAIYVSASTFYVLKTSSKLNVQGQEMEVEVSYSNYKSVEGLMFPFTIEQPSPMGGGKMEVEVSQIDLNPTIDLAFFAKAK</sequence>
<feature type="chain" id="PRO_5019436778" evidence="1">
    <location>
        <begin position="23"/>
        <end position="243"/>
    </location>
</feature>
<dbReference type="RefSeq" id="WP_127803546.1">
    <property type="nucleotide sequence ID" value="NZ_SACY01000003.1"/>
</dbReference>
<dbReference type="Pfam" id="PF14125">
    <property type="entry name" value="DUF4292"/>
    <property type="match status" value="1"/>
</dbReference>
<evidence type="ECO:0000313" key="3">
    <source>
        <dbReference type="Proteomes" id="UP000282832"/>
    </source>
</evidence>
<dbReference type="InterPro" id="IPR025634">
    <property type="entry name" value="DUF4292"/>
</dbReference>
<evidence type="ECO:0000313" key="2">
    <source>
        <dbReference type="EMBL" id="RVU24642.1"/>
    </source>
</evidence>
<dbReference type="Proteomes" id="UP000282832">
    <property type="component" value="Unassembled WGS sequence"/>
</dbReference>
<gene>
    <name evidence="2" type="ORF">EOJ36_06415</name>
</gene>
<keyword evidence="1" id="KW-0732">Signal</keyword>
<dbReference type="OrthoDB" id="128937at2"/>
<keyword evidence="3" id="KW-1185">Reference proteome</keyword>
<reference evidence="2 3" key="1">
    <citation type="submission" date="2019-01" db="EMBL/GenBank/DDBJ databases">
        <authorList>
            <person name="Chen W.-M."/>
        </authorList>
    </citation>
    <scope>NUCLEOTIDE SEQUENCE [LARGE SCALE GENOMIC DNA]</scope>
    <source>
        <strain evidence="2 3">FSY-15</strain>
    </source>
</reference>
<dbReference type="AlphaFoldDB" id="A0A437PQV8"/>
<organism evidence="2 3">
    <name type="scientific">Sandaracinomonas limnophila</name>
    <dbReference type="NCBI Taxonomy" id="1862386"/>
    <lineage>
        <taxon>Bacteria</taxon>
        <taxon>Pseudomonadati</taxon>
        <taxon>Bacteroidota</taxon>
        <taxon>Cytophagia</taxon>
        <taxon>Cytophagales</taxon>
        <taxon>Flectobacillaceae</taxon>
        <taxon>Sandaracinomonas</taxon>
    </lineage>
</organism>